<evidence type="ECO:0000256" key="1">
    <source>
        <dbReference type="ARBA" id="ARBA00001974"/>
    </source>
</evidence>
<dbReference type="Pfam" id="PF01134">
    <property type="entry name" value="GIDA"/>
    <property type="match status" value="2"/>
</dbReference>
<evidence type="ECO:0000256" key="10">
    <source>
        <dbReference type="ARBA" id="ARBA00031800"/>
    </source>
</evidence>
<keyword evidence="6 11" id="KW-0819">tRNA processing</keyword>
<keyword evidence="15" id="KW-1185">Reference proteome</keyword>
<proteinExistence type="inferred from homology"/>
<accession>A0ABW1EH85</accession>
<evidence type="ECO:0000313" key="15">
    <source>
        <dbReference type="Proteomes" id="UP001596091"/>
    </source>
</evidence>
<dbReference type="Gene3D" id="1.10.10.1800">
    <property type="entry name" value="tRNA uridine 5-carboxymethylaminomethyl modification enzyme MnmG/GidA"/>
    <property type="match status" value="1"/>
</dbReference>
<keyword evidence="5 11" id="KW-0285">Flavoprotein</keyword>
<gene>
    <name evidence="11" type="primary">mnmG</name>
    <name evidence="11" type="synonym">gidA</name>
    <name evidence="14" type="ORF">ACFPT7_14560</name>
</gene>
<name>A0ABW1EH85_9BACT</name>
<dbReference type="PANTHER" id="PTHR11806:SF0">
    <property type="entry name" value="PROTEIN MTO1 HOMOLOG, MITOCHONDRIAL"/>
    <property type="match status" value="1"/>
</dbReference>
<comment type="function">
    <text evidence="2 11">NAD-binding protein involved in the addition of a carboxymethylaminomethyl (cmnm) group at the wobble position (U34) of certain tRNAs, forming tRNA-cmnm(5)s(2)U34.</text>
</comment>
<dbReference type="PANTHER" id="PTHR11806">
    <property type="entry name" value="GLUCOSE INHIBITED DIVISION PROTEIN A"/>
    <property type="match status" value="1"/>
</dbReference>
<comment type="caution">
    <text evidence="14">The sequence shown here is derived from an EMBL/GenBank/DDBJ whole genome shotgun (WGS) entry which is preliminary data.</text>
</comment>
<comment type="cofactor">
    <cofactor evidence="1 11">
        <name>FAD</name>
        <dbReference type="ChEBI" id="CHEBI:57692"/>
    </cofactor>
</comment>
<keyword evidence="7 11" id="KW-0274">FAD</keyword>
<dbReference type="SUPFAM" id="SSF51905">
    <property type="entry name" value="FAD/NAD(P)-binding domain"/>
    <property type="match status" value="1"/>
</dbReference>
<keyword evidence="11" id="KW-0963">Cytoplasm</keyword>
<evidence type="ECO:0000256" key="4">
    <source>
        <dbReference type="ARBA" id="ARBA00020461"/>
    </source>
</evidence>
<protein>
    <recommendedName>
        <fullName evidence="4 11">tRNA uridine 5-carboxymethylaminomethyl modification enzyme MnmG</fullName>
    </recommendedName>
    <alternativeName>
        <fullName evidence="10 11">Glucose-inhibited division protein A</fullName>
    </alternativeName>
</protein>
<dbReference type="InterPro" id="IPR002218">
    <property type="entry name" value="MnmG-rel"/>
</dbReference>
<dbReference type="SMART" id="SM01228">
    <property type="entry name" value="GIDA_assoc_3"/>
    <property type="match status" value="1"/>
</dbReference>
<evidence type="ECO:0000256" key="8">
    <source>
        <dbReference type="ARBA" id="ARBA00023027"/>
    </source>
</evidence>
<keyword evidence="8 11" id="KW-0520">NAD</keyword>
<evidence type="ECO:0000256" key="5">
    <source>
        <dbReference type="ARBA" id="ARBA00022630"/>
    </source>
</evidence>
<evidence type="ECO:0000256" key="9">
    <source>
        <dbReference type="ARBA" id="ARBA00025948"/>
    </source>
</evidence>
<evidence type="ECO:0000256" key="7">
    <source>
        <dbReference type="ARBA" id="ARBA00022827"/>
    </source>
</evidence>
<comment type="subcellular location">
    <subcellularLocation>
        <location evidence="11">Cytoplasm</location>
    </subcellularLocation>
</comment>
<comment type="similarity">
    <text evidence="3 11">Belongs to the MnmG family.</text>
</comment>
<feature type="domain" description="tRNA uridine 5-carboxymethylaminomethyl modification enzyme C-terminal subdomain" evidence="13">
    <location>
        <begin position="696"/>
        <end position="767"/>
    </location>
</feature>
<evidence type="ECO:0000256" key="11">
    <source>
        <dbReference type="HAMAP-Rule" id="MF_00129"/>
    </source>
</evidence>
<evidence type="ECO:0000256" key="3">
    <source>
        <dbReference type="ARBA" id="ARBA00007653"/>
    </source>
</evidence>
<evidence type="ECO:0000256" key="12">
    <source>
        <dbReference type="SAM" id="MobiDB-lite"/>
    </source>
</evidence>
<dbReference type="RefSeq" id="WP_263340321.1">
    <property type="nucleotide sequence ID" value="NZ_JAGSYH010000005.1"/>
</dbReference>
<dbReference type="Pfam" id="PF13932">
    <property type="entry name" value="SAM_GIDA_C"/>
    <property type="match status" value="1"/>
</dbReference>
<dbReference type="HAMAP" id="MF_00129">
    <property type="entry name" value="MnmG_GidA"/>
    <property type="match status" value="1"/>
</dbReference>
<comment type="subunit">
    <text evidence="9 11">Homodimer. Heterotetramer of two MnmE and two MnmG subunits.</text>
</comment>
<dbReference type="InterPro" id="IPR047001">
    <property type="entry name" value="MnmG_C_subdom"/>
</dbReference>
<feature type="binding site" evidence="11">
    <location>
        <position position="431"/>
    </location>
    <ligand>
        <name>FAD</name>
        <dbReference type="ChEBI" id="CHEBI:57692"/>
    </ligand>
</feature>
<dbReference type="Proteomes" id="UP001596091">
    <property type="component" value="Unassembled WGS sequence"/>
</dbReference>
<feature type="binding site" evidence="11">
    <location>
        <begin position="334"/>
        <end position="348"/>
    </location>
    <ligand>
        <name>NAD(+)</name>
        <dbReference type="ChEBI" id="CHEBI:57540"/>
    </ligand>
</feature>
<feature type="binding site" evidence="11">
    <location>
        <position position="242"/>
    </location>
    <ligand>
        <name>FAD</name>
        <dbReference type="ChEBI" id="CHEBI:57692"/>
    </ligand>
</feature>
<dbReference type="InterPro" id="IPR020595">
    <property type="entry name" value="MnmG-rel_CS"/>
</dbReference>
<evidence type="ECO:0000256" key="2">
    <source>
        <dbReference type="ARBA" id="ARBA00003717"/>
    </source>
</evidence>
<dbReference type="Gene3D" id="1.10.150.570">
    <property type="entry name" value="GidA associated domain, C-terminal subdomain"/>
    <property type="match status" value="1"/>
</dbReference>
<dbReference type="InterPro" id="IPR044920">
    <property type="entry name" value="MnmG_C_subdom_sf"/>
</dbReference>
<reference evidence="15" key="1">
    <citation type="journal article" date="2019" name="Int. J. Syst. Evol. Microbiol.">
        <title>The Global Catalogue of Microorganisms (GCM) 10K type strain sequencing project: providing services to taxonomists for standard genome sequencing and annotation.</title>
        <authorList>
            <consortium name="The Broad Institute Genomics Platform"/>
            <consortium name="The Broad Institute Genome Sequencing Center for Infectious Disease"/>
            <person name="Wu L."/>
            <person name="Ma J."/>
        </authorList>
    </citation>
    <scope>NUCLEOTIDE SEQUENCE [LARGE SCALE GENOMIC DNA]</scope>
    <source>
        <strain evidence="15">JCM 4087</strain>
    </source>
</reference>
<dbReference type="EMBL" id="JBHSPH010000005">
    <property type="protein sequence ID" value="MFC5863525.1"/>
    <property type="molecule type" value="Genomic_DNA"/>
</dbReference>
<evidence type="ECO:0000259" key="13">
    <source>
        <dbReference type="SMART" id="SM01228"/>
    </source>
</evidence>
<dbReference type="InterPro" id="IPR026904">
    <property type="entry name" value="MnmG_C"/>
</dbReference>
<feature type="region of interest" description="Disordered" evidence="12">
    <location>
        <begin position="160"/>
        <end position="192"/>
    </location>
</feature>
<feature type="binding site" evidence="11">
    <location>
        <position position="125"/>
    </location>
    <ligand>
        <name>FAD</name>
        <dbReference type="ChEBI" id="CHEBI:57692"/>
    </ligand>
</feature>
<sequence length="785" mass="85530">MGFTEEFDVAVVGAGHAGCEAAMAAARMGLKTALITMNLDLIAQMSCNPAIGGIAKGHLVREVDALGGVMGVVADAVGIQFRLLNTSRGPAVWSPRAQCDKAQYRVKMREVLEGQRNLHIKQAEVTDLVLEEVGRDQGSEIRGRVAEDARLVVPTLSAQNAERMGHPADSVEGPGTGEAGTRDQGSGTSEQKRIRKVLGLKLRDGRRLMARATVITTGTFLNGLIHCGEERYPAGRSGEPASVLLGEALRRLGLRTCRLKTGTPPRLDGRTIRWEAFAEQPGDADPTPFSFRTTKIVQPQVSCHIAYTTPRTLEIIRENVGRSAMYSGQIEGVGPRYCPSIEDKIVKFPDKTQHQFFLEPEGLNTHEVYVNGMSTSLPMEVQAEIVRSIPGLEDAEMLRPGYAIEYDAVDATELDRALKVKCMEGLYLAGQINGTSGYEEAACQGLMAGINAALWVKGEAPFTLDRTEGYTGILIDDLISKGTNEPYRMFTSRAEFRLHLRIDNADRRLTAYGRKLGLVDDATWAAYERKQERMAALEKLLKTKKANAIEGPGINHPSRDQGPANGGQGSKIRDQATEDGGLVVPTLSAESAERMGHPVSLVELVKANPGATWAVLLKRPEVTIDRVLPALVNELRSDPLLVDYALISLQHRTSLSHLDDKERHPDIGHPDSILKTEDAVARSVARNEAKAVETEIKFAGYLEQQKKAIEKLKAAEGVRIPEWLDYSVISGLSREMQEKLGRVRPETIGQASRIPGVTPAALGLVHVSIRIQGEKRARGPEVVVA</sequence>
<dbReference type="Gene3D" id="3.50.50.60">
    <property type="entry name" value="FAD/NAD(P)-binding domain"/>
    <property type="match status" value="2"/>
</dbReference>
<dbReference type="PROSITE" id="PS01280">
    <property type="entry name" value="GIDA_1"/>
    <property type="match status" value="1"/>
</dbReference>
<feature type="binding site" evidence="11">
    <location>
        <begin position="13"/>
        <end position="18"/>
    </location>
    <ligand>
        <name>FAD</name>
        <dbReference type="ChEBI" id="CHEBI:57692"/>
    </ligand>
</feature>
<evidence type="ECO:0000313" key="14">
    <source>
        <dbReference type="EMBL" id="MFC5863525.1"/>
    </source>
</evidence>
<dbReference type="PROSITE" id="PS01281">
    <property type="entry name" value="GIDA_2"/>
    <property type="match status" value="1"/>
</dbReference>
<feature type="region of interest" description="Disordered" evidence="12">
    <location>
        <begin position="548"/>
        <end position="578"/>
    </location>
</feature>
<organism evidence="14 15">
    <name type="scientific">Acidicapsa dinghuensis</name>
    <dbReference type="NCBI Taxonomy" id="2218256"/>
    <lineage>
        <taxon>Bacteria</taxon>
        <taxon>Pseudomonadati</taxon>
        <taxon>Acidobacteriota</taxon>
        <taxon>Terriglobia</taxon>
        <taxon>Terriglobales</taxon>
        <taxon>Acidobacteriaceae</taxon>
        <taxon>Acidicapsa</taxon>
    </lineage>
</organism>
<dbReference type="InterPro" id="IPR004416">
    <property type="entry name" value="MnmG"/>
</dbReference>
<dbReference type="InterPro" id="IPR040131">
    <property type="entry name" value="MnmG_N"/>
</dbReference>
<evidence type="ECO:0000256" key="6">
    <source>
        <dbReference type="ARBA" id="ARBA00022694"/>
    </source>
</evidence>
<dbReference type="InterPro" id="IPR036188">
    <property type="entry name" value="FAD/NAD-bd_sf"/>
</dbReference>